<dbReference type="InterPro" id="IPR005835">
    <property type="entry name" value="NTP_transferase_dom"/>
</dbReference>
<name>A0A1T5F7E8_9FLAO</name>
<dbReference type="EMBL" id="FUYZ01000005">
    <property type="protein sequence ID" value="SKB92085.1"/>
    <property type="molecule type" value="Genomic_DNA"/>
</dbReference>
<dbReference type="SUPFAM" id="SSF53448">
    <property type="entry name" value="Nucleotide-diphospho-sugar transferases"/>
    <property type="match status" value="1"/>
</dbReference>
<dbReference type="STRING" id="619805.SAMN05660477_01865"/>
<organism evidence="2 3">
    <name type="scientific">Soonwooa buanensis</name>
    <dbReference type="NCBI Taxonomy" id="619805"/>
    <lineage>
        <taxon>Bacteria</taxon>
        <taxon>Pseudomonadati</taxon>
        <taxon>Bacteroidota</taxon>
        <taxon>Flavobacteriia</taxon>
        <taxon>Flavobacteriales</taxon>
        <taxon>Weeksellaceae</taxon>
        <taxon>Chryseobacterium group</taxon>
        <taxon>Soonwooa</taxon>
    </lineage>
</organism>
<dbReference type="Gene3D" id="3.90.550.10">
    <property type="entry name" value="Spore Coat Polysaccharide Biosynthesis Protein SpsA, Chain A"/>
    <property type="match status" value="1"/>
</dbReference>
<proteinExistence type="predicted"/>
<gene>
    <name evidence="2" type="ORF">SAMN05660477_01865</name>
</gene>
<dbReference type="AlphaFoldDB" id="A0A1T5F7E8"/>
<dbReference type="Proteomes" id="UP000191112">
    <property type="component" value="Unassembled WGS sequence"/>
</dbReference>
<evidence type="ECO:0000313" key="2">
    <source>
        <dbReference type="EMBL" id="SKB92085.1"/>
    </source>
</evidence>
<sequence>MAGGLGSRYKGLKQIDGITDNNSPILEYSMYDALEAGFDKVVVILNKKIPTSFIDRLEKISKDKNIDFHWIFQDIDDHLPENYNRGNREKPWGTGHALLCVKDLVNNAFVVINADDFYGKEIYKNAAKIINNGQINTDQYGIIAYPLHATLSDNGSVSRGICKYNDNDYLEKVTERTQIFKENGKAYFKEEDEIEEVALDTLVSMNYSIFHPSIFEHLQFYFEQFLNENPHEKAEYLIPNVIQKLIEGQKAKVLIKESPSEWMGVTYAEDKALLKTFIEEKIKAGDYPKDLWN</sequence>
<evidence type="ECO:0000259" key="1">
    <source>
        <dbReference type="Pfam" id="PF00483"/>
    </source>
</evidence>
<dbReference type="InterPro" id="IPR029044">
    <property type="entry name" value="Nucleotide-diphossugar_trans"/>
</dbReference>
<keyword evidence="3" id="KW-1185">Reference proteome</keyword>
<dbReference type="Pfam" id="PF00483">
    <property type="entry name" value="NTP_transferase"/>
    <property type="match status" value="1"/>
</dbReference>
<protein>
    <submittedName>
        <fullName evidence="2">dTDP-glucose pyrophosphorylase</fullName>
    </submittedName>
</protein>
<evidence type="ECO:0000313" key="3">
    <source>
        <dbReference type="Proteomes" id="UP000191112"/>
    </source>
</evidence>
<accession>A0A1T5F7E8</accession>
<feature type="domain" description="Nucleotidyl transferase" evidence="1">
    <location>
        <begin position="2"/>
        <end position="218"/>
    </location>
</feature>
<reference evidence="2 3" key="1">
    <citation type="submission" date="2017-02" db="EMBL/GenBank/DDBJ databases">
        <authorList>
            <person name="Peterson S.W."/>
        </authorList>
    </citation>
    <scope>NUCLEOTIDE SEQUENCE [LARGE SCALE GENOMIC DNA]</scope>
    <source>
        <strain evidence="2 3">DSM 22323</strain>
    </source>
</reference>